<dbReference type="Proteomes" id="UP001241092">
    <property type="component" value="Chromosome"/>
</dbReference>
<keyword evidence="2" id="KW-0012">Acyltransferase</keyword>
<dbReference type="Proteomes" id="UP000465622">
    <property type="component" value="Chromosome"/>
</dbReference>
<dbReference type="InterPro" id="IPR050680">
    <property type="entry name" value="YpeA/RimI_acetyltransf"/>
</dbReference>
<dbReference type="AlphaFoldDB" id="A0AAI8U0B2"/>
<dbReference type="PANTHER" id="PTHR43420">
    <property type="entry name" value="ACETYLTRANSFERASE"/>
    <property type="match status" value="1"/>
</dbReference>
<keyword evidence="1" id="KW-0808">Transferase</keyword>
<evidence type="ECO:0000259" key="3">
    <source>
        <dbReference type="PROSITE" id="PS51186"/>
    </source>
</evidence>
<reference evidence="5" key="3">
    <citation type="submission" date="2023-03" db="EMBL/GenBank/DDBJ databases">
        <title>Draft genome sequence of a Mycolicibacterium mageritense strain H4_3_1 isolated from a hybrid biological-inorganic system reactor.</title>
        <authorList>
            <person name="Feng X."/>
            <person name="Kazama D."/>
            <person name="Sato K."/>
            <person name="Kobayashi H."/>
        </authorList>
    </citation>
    <scope>NUCLEOTIDE SEQUENCE</scope>
    <source>
        <strain evidence="5">H4_3_1</strain>
    </source>
</reference>
<sequence length="157" mass="17661">MTDTAQVRRLTEADWRLFCAIRLRALADSLGPRDPQYRQESAFTAAQWRRRLREHAQFAAFLRERPVGLIAAQPESRDTVYLYSLWLDPAARGFGLARLLIDAAVEWARRRSAHTVRLRVATGNTVARGVYESMGFTVSGVETPGSQPELAMVLTVS</sequence>
<dbReference type="InterPro" id="IPR000182">
    <property type="entry name" value="GNAT_dom"/>
</dbReference>
<dbReference type="EMBL" id="AP022567">
    <property type="protein sequence ID" value="BBX36807.1"/>
    <property type="molecule type" value="Genomic_DNA"/>
</dbReference>
<name>A0AAI8U0B2_MYCME</name>
<evidence type="ECO:0000313" key="4">
    <source>
        <dbReference type="EMBL" id="BBX36807.1"/>
    </source>
</evidence>
<dbReference type="PROSITE" id="PS51186">
    <property type="entry name" value="GNAT"/>
    <property type="match status" value="1"/>
</dbReference>
<proteinExistence type="predicted"/>
<dbReference type="Pfam" id="PF00583">
    <property type="entry name" value="Acetyltransf_1"/>
    <property type="match status" value="1"/>
</dbReference>
<dbReference type="GO" id="GO:0016747">
    <property type="term" value="F:acyltransferase activity, transferring groups other than amino-acyl groups"/>
    <property type="evidence" value="ECO:0007669"/>
    <property type="project" value="InterPro"/>
</dbReference>
<reference evidence="4 6" key="1">
    <citation type="journal article" date="2019" name="Emerg. Microbes Infect.">
        <title>Comprehensive subspecies identification of 175 nontuberculous mycobacteria species based on 7547 genomic profiles.</title>
        <authorList>
            <person name="Matsumoto Y."/>
            <person name="Kinjo T."/>
            <person name="Motooka D."/>
            <person name="Nabeya D."/>
            <person name="Jung N."/>
            <person name="Uechi K."/>
            <person name="Horii T."/>
            <person name="Iida T."/>
            <person name="Fujita J."/>
            <person name="Nakamura S."/>
        </authorList>
    </citation>
    <scope>NUCLEOTIDE SEQUENCE [LARGE SCALE GENOMIC DNA]</scope>
    <source>
        <strain evidence="4 6">JCM 12375</strain>
    </source>
</reference>
<reference evidence="4" key="2">
    <citation type="submission" date="2020-02" db="EMBL/GenBank/DDBJ databases">
        <authorList>
            <person name="Matsumoto Y."/>
            <person name="Motooka D."/>
            <person name="Nakamura S."/>
        </authorList>
    </citation>
    <scope>NUCLEOTIDE SEQUENCE</scope>
    <source>
        <strain evidence="4">JCM 12375</strain>
    </source>
</reference>
<protein>
    <submittedName>
        <fullName evidence="4">N-acetyltransferase</fullName>
    </submittedName>
</protein>
<evidence type="ECO:0000313" key="7">
    <source>
        <dbReference type="Proteomes" id="UP001241092"/>
    </source>
</evidence>
<dbReference type="SUPFAM" id="SSF55729">
    <property type="entry name" value="Acyl-CoA N-acyltransferases (Nat)"/>
    <property type="match status" value="1"/>
</dbReference>
<evidence type="ECO:0000313" key="5">
    <source>
        <dbReference type="EMBL" id="BDY31656.1"/>
    </source>
</evidence>
<dbReference type="CDD" id="cd04301">
    <property type="entry name" value="NAT_SF"/>
    <property type="match status" value="1"/>
</dbReference>
<accession>A0AAI8U0B2</accession>
<dbReference type="EMBL" id="AP027452">
    <property type="protein sequence ID" value="BDY31656.1"/>
    <property type="molecule type" value="Genomic_DNA"/>
</dbReference>
<evidence type="ECO:0000256" key="2">
    <source>
        <dbReference type="ARBA" id="ARBA00023315"/>
    </source>
</evidence>
<dbReference type="RefSeq" id="WP_036441507.1">
    <property type="nucleotide sequence ID" value="NZ_AP022567.1"/>
</dbReference>
<gene>
    <name evidence="5" type="ORF">hbim_05612</name>
    <name evidence="4" type="ORF">MMAGJ_60890</name>
</gene>
<evidence type="ECO:0000313" key="6">
    <source>
        <dbReference type="Proteomes" id="UP000465622"/>
    </source>
</evidence>
<dbReference type="InterPro" id="IPR016181">
    <property type="entry name" value="Acyl_CoA_acyltransferase"/>
</dbReference>
<feature type="domain" description="N-acetyltransferase" evidence="3">
    <location>
        <begin position="5"/>
        <end position="157"/>
    </location>
</feature>
<dbReference type="Gene3D" id="3.40.630.30">
    <property type="match status" value="1"/>
</dbReference>
<organism evidence="5 7">
    <name type="scientific">Mycolicibacterium mageritense</name>
    <name type="common">Mycobacterium mageritense</name>
    <dbReference type="NCBI Taxonomy" id="53462"/>
    <lineage>
        <taxon>Bacteria</taxon>
        <taxon>Bacillati</taxon>
        <taxon>Actinomycetota</taxon>
        <taxon>Actinomycetes</taxon>
        <taxon>Mycobacteriales</taxon>
        <taxon>Mycobacteriaceae</taxon>
        <taxon>Mycolicibacterium</taxon>
    </lineage>
</organism>
<evidence type="ECO:0000256" key="1">
    <source>
        <dbReference type="ARBA" id="ARBA00022679"/>
    </source>
</evidence>
<keyword evidence="6" id="KW-1185">Reference proteome</keyword>